<dbReference type="Gene3D" id="2.30.30.50">
    <property type="match status" value="1"/>
</dbReference>
<reference evidence="6 7" key="1">
    <citation type="submission" date="2024-01" db="EMBL/GenBank/DDBJ databases">
        <title>The genomes of 5 underutilized Papilionoideae crops provide insights into root nodulation and disease resistanc.</title>
        <authorList>
            <person name="Yuan L."/>
        </authorList>
    </citation>
    <scope>NUCLEOTIDE SEQUENCE [LARGE SCALE GENOMIC DNA]</scope>
    <source>
        <strain evidence="6">ZHUSHIDOU_FW_LH</strain>
        <tissue evidence="6">Leaf</tissue>
    </source>
</reference>
<keyword evidence="7" id="KW-1185">Reference proteome</keyword>
<dbReference type="EMBL" id="JAYWIO010000004">
    <property type="protein sequence ID" value="KAK7265959.1"/>
    <property type="molecule type" value="Genomic_DNA"/>
</dbReference>
<dbReference type="Proteomes" id="UP001372338">
    <property type="component" value="Unassembled WGS sequence"/>
</dbReference>
<dbReference type="InterPro" id="IPR004207">
    <property type="entry name" value="Fd_thioredoxin_Rdtase_alpha"/>
</dbReference>
<accession>A0AAN9I5N9</accession>
<dbReference type="AlphaFoldDB" id="A0AAN9I5N9"/>
<comment type="subunit">
    <text evidence="2">Heterodimer of subunit A (variable subunit) and subunit B (catalytic subunit). Heterodimeric FTR forms a complex with ferredoxin and thioredoxin.</text>
</comment>
<sequence length="161" mass="17778">MNEGSMSMMSMMSISATTRLNWMTPLPLPLIKTIPNPIGRFRIRNRSTRIRSEVAAVEAAAASTSSSSEEAEAEAVDAGGKVGARVKVKKDLGLKVYHIPKVEEFDLAGLEGQIKQYVGVWKGKRISANLPFKVEFLTHVPGRAAPLKFFAHLKEDEFDYL</sequence>
<evidence type="ECO:0000259" key="5">
    <source>
        <dbReference type="Pfam" id="PF02941"/>
    </source>
</evidence>
<comment type="similarity">
    <text evidence="4">Belongs to the ferredoxin thioredoxin reductase alpha subunit family.</text>
</comment>
<comment type="caution">
    <text evidence="6">The sequence shown here is derived from an EMBL/GenBank/DDBJ whole genome shotgun (WGS) entry which is preliminary data.</text>
</comment>
<dbReference type="Pfam" id="PF02941">
    <property type="entry name" value="FeThRed_A"/>
    <property type="match status" value="1"/>
</dbReference>
<gene>
    <name evidence="6" type="ORF">RIF29_18594</name>
</gene>
<proteinExistence type="inferred from homology"/>
<dbReference type="GO" id="GO:0015979">
    <property type="term" value="P:photosynthesis"/>
    <property type="evidence" value="ECO:0007669"/>
    <property type="project" value="InterPro"/>
</dbReference>
<evidence type="ECO:0000256" key="1">
    <source>
        <dbReference type="ARBA" id="ARBA00023002"/>
    </source>
</evidence>
<protein>
    <recommendedName>
        <fullName evidence="5">Ferredoxin thioredoxin reductase alpha chain domain-containing protein</fullName>
    </recommendedName>
</protein>
<organism evidence="6 7">
    <name type="scientific">Crotalaria pallida</name>
    <name type="common">Smooth rattlebox</name>
    <name type="synonym">Crotalaria striata</name>
    <dbReference type="NCBI Taxonomy" id="3830"/>
    <lineage>
        <taxon>Eukaryota</taxon>
        <taxon>Viridiplantae</taxon>
        <taxon>Streptophyta</taxon>
        <taxon>Embryophyta</taxon>
        <taxon>Tracheophyta</taxon>
        <taxon>Spermatophyta</taxon>
        <taxon>Magnoliopsida</taxon>
        <taxon>eudicotyledons</taxon>
        <taxon>Gunneridae</taxon>
        <taxon>Pentapetalae</taxon>
        <taxon>rosids</taxon>
        <taxon>fabids</taxon>
        <taxon>Fabales</taxon>
        <taxon>Fabaceae</taxon>
        <taxon>Papilionoideae</taxon>
        <taxon>50 kb inversion clade</taxon>
        <taxon>genistoids sensu lato</taxon>
        <taxon>core genistoids</taxon>
        <taxon>Crotalarieae</taxon>
        <taxon>Crotalaria</taxon>
    </lineage>
</organism>
<evidence type="ECO:0000256" key="3">
    <source>
        <dbReference type="ARBA" id="ARBA00034474"/>
    </source>
</evidence>
<evidence type="ECO:0000256" key="2">
    <source>
        <dbReference type="ARBA" id="ARBA00026011"/>
    </source>
</evidence>
<dbReference type="SUPFAM" id="SSF50090">
    <property type="entry name" value="Electron transport accessory proteins"/>
    <property type="match status" value="1"/>
</dbReference>
<dbReference type="PANTHER" id="PTHR46937:SF4">
    <property type="entry name" value="FERREDOXIN-THIOREDOXIN REDUCTASE SUBUNIT A1, CHLOROPLASTIC"/>
    <property type="match status" value="1"/>
</dbReference>
<name>A0AAN9I5N9_CROPI</name>
<dbReference type="PANTHER" id="PTHR46937">
    <property type="entry name" value="FERREDOXIN-THIOREDOXIN REDUCTASE, VARIABLE CHAIN"/>
    <property type="match status" value="1"/>
</dbReference>
<evidence type="ECO:0000256" key="4">
    <source>
        <dbReference type="ARBA" id="ARBA00034490"/>
    </source>
</evidence>
<evidence type="ECO:0000313" key="7">
    <source>
        <dbReference type="Proteomes" id="UP001372338"/>
    </source>
</evidence>
<dbReference type="InterPro" id="IPR044166">
    <property type="entry name" value="FTRV"/>
</dbReference>
<feature type="domain" description="Ferredoxin thioredoxin reductase alpha chain" evidence="5">
    <location>
        <begin position="82"/>
        <end position="157"/>
    </location>
</feature>
<keyword evidence="1" id="KW-0560">Oxidoreductase</keyword>
<comment type="function">
    <text evidence="3">Variable subunit of the ferredoxin-thioredoxin reductase (FTR), which catalyzes the two-electron reduction of thioredoxins by the electrons provided by reduced ferredoxin.</text>
</comment>
<dbReference type="GO" id="GO:0016491">
    <property type="term" value="F:oxidoreductase activity"/>
    <property type="evidence" value="ECO:0007669"/>
    <property type="project" value="UniProtKB-KW"/>
</dbReference>
<evidence type="ECO:0000313" key="6">
    <source>
        <dbReference type="EMBL" id="KAK7265959.1"/>
    </source>
</evidence>
<dbReference type="InterPro" id="IPR008990">
    <property type="entry name" value="Elect_transpt_acc-like_dom_sf"/>
</dbReference>